<evidence type="ECO:0000256" key="3">
    <source>
        <dbReference type="ARBA" id="ARBA00023121"/>
    </source>
</evidence>
<dbReference type="GO" id="GO:0070273">
    <property type="term" value="F:phosphatidylinositol-4-phosphate binding"/>
    <property type="evidence" value="ECO:0007669"/>
    <property type="project" value="InterPro"/>
</dbReference>
<comment type="caution">
    <text evidence="7">The sequence shown here is derived from an EMBL/GenBank/DDBJ whole genome shotgun (WGS) entry which is preliminary data.</text>
</comment>
<evidence type="ECO:0000256" key="5">
    <source>
        <dbReference type="SAM" id="MobiDB-lite"/>
    </source>
</evidence>
<keyword evidence="6" id="KW-0812">Transmembrane</keyword>
<feature type="compositionally biased region" description="Basic and acidic residues" evidence="5">
    <location>
        <begin position="202"/>
        <end position="211"/>
    </location>
</feature>
<feature type="region of interest" description="Disordered" evidence="5">
    <location>
        <begin position="202"/>
        <end position="238"/>
    </location>
</feature>
<dbReference type="Gene3D" id="1.10.3630.10">
    <property type="entry name" value="yeast vps74-n-term truncation variant domain like"/>
    <property type="match status" value="1"/>
</dbReference>
<proteinExistence type="predicted"/>
<comment type="subcellular location">
    <subcellularLocation>
        <location evidence="1">Golgi apparatus membrane</location>
        <topology evidence="1">Peripheral membrane protein</topology>
        <orientation evidence="1">Cytoplasmic side</orientation>
    </subcellularLocation>
</comment>
<feature type="transmembrane region" description="Helical" evidence="6">
    <location>
        <begin position="36"/>
        <end position="56"/>
    </location>
</feature>
<keyword evidence="2" id="KW-0333">Golgi apparatus</keyword>
<dbReference type="GO" id="GO:0012505">
    <property type="term" value="C:endomembrane system"/>
    <property type="evidence" value="ECO:0007669"/>
    <property type="project" value="UniProtKB-ARBA"/>
</dbReference>
<feature type="compositionally biased region" description="Polar residues" evidence="5">
    <location>
        <begin position="219"/>
        <end position="236"/>
    </location>
</feature>
<evidence type="ECO:0000256" key="1">
    <source>
        <dbReference type="ARBA" id="ARBA00004255"/>
    </source>
</evidence>
<sequence>MAREVDMRKFRISLGLVLLALAGIVVWIAWEPSANALIAWLALWPAAAVLVWKAFAAFAGRITPSRTAPQSPLPTRPGMPQTPTNPPWSPGSPDALSSPIVSPDQKPLDTGTPPPAVRTDYLDVMQEAGKAAKSALIVMARVMVVLVLCIFVPGILIVFFVGMSSLFQGKIPEAASAFLVVGWLGWYCWGPLRDFWNAGGDAETRTDKHETAPSGRTVAVSTPRTDGRETASSSRTAAVDAPRMSLPEEFLLLSHGRHGNVHDHDRSVVGCAAAELGELALRRRLRLAPHWMINFWGITCFFTTAEIHVLDLTPTGIGWADDLLTELGRLSAPEGHPASDPTRTASPSRPILLQRWLRLRGDRAFLLHREAMIERGLLFYSPGFRPEHEERHYPDAALRTMLIDWLRAVNSAEVPADEQSLLLRDLVDGAGLNKELGLNRSIRQLRDQIRRTGTVAAVPKDMENTSDLLTLSFPRRMPVGTNADAGNDDGDDGGE</sequence>
<keyword evidence="4 6" id="KW-0472">Membrane</keyword>
<feature type="transmembrane region" description="Helical" evidence="6">
    <location>
        <begin position="135"/>
        <end position="162"/>
    </location>
</feature>
<organism evidence="7 8">
    <name type="scientific">Sphaerisporangium melleum</name>
    <dbReference type="NCBI Taxonomy" id="321316"/>
    <lineage>
        <taxon>Bacteria</taxon>
        <taxon>Bacillati</taxon>
        <taxon>Actinomycetota</taxon>
        <taxon>Actinomycetes</taxon>
        <taxon>Streptosporangiales</taxon>
        <taxon>Streptosporangiaceae</taxon>
        <taxon>Sphaerisporangium</taxon>
    </lineage>
</organism>
<dbReference type="Proteomes" id="UP000645217">
    <property type="component" value="Unassembled WGS sequence"/>
</dbReference>
<dbReference type="GO" id="GO:0005737">
    <property type="term" value="C:cytoplasm"/>
    <property type="evidence" value="ECO:0007669"/>
    <property type="project" value="UniProtKB-ARBA"/>
</dbReference>
<feature type="region of interest" description="Disordered" evidence="5">
    <location>
        <begin position="67"/>
        <end position="114"/>
    </location>
</feature>
<dbReference type="InterPro" id="IPR008628">
    <property type="entry name" value="GPP34-like"/>
</dbReference>
<feature type="transmembrane region" description="Helical" evidence="6">
    <location>
        <begin position="12"/>
        <end position="30"/>
    </location>
</feature>
<evidence type="ECO:0000313" key="8">
    <source>
        <dbReference type="Proteomes" id="UP000645217"/>
    </source>
</evidence>
<dbReference type="AlphaFoldDB" id="A0A917QZW1"/>
<keyword evidence="8" id="KW-1185">Reference proteome</keyword>
<reference evidence="7" key="2">
    <citation type="submission" date="2020-09" db="EMBL/GenBank/DDBJ databases">
        <authorList>
            <person name="Sun Q."/>
            <person name="Ohkuma M."/>
        </authorList>
    </citation>
    <scope>NUCLEOTIDE SEQUENCE</scope>
    <source>
        <strain evidence="7">JCM 13064</strain>
    </source>
</reference>
<evidence type="ECO:0000256" key="4">
    <source>
        <dbReference type="ARBA" id="ARBA00023136"/>
    </source>
</evidence>
<dbReference type="RefSeq" id="WP_189162812.1">
    <property type="nucleotide sequence ID" value="NZ_BMNT01000010.1"/>
</dbReference>
<accession>A0A917QZW1</accession>
<dbReference type="InterPro" id="IPR038261">
    <property type="entry name" value="GPP34-like_sf"/>
</dbReference>
<dbReference type="EMBL" id="BMNT01000010">
    <property type="protein sequence ID" value="GGK78361.1"/>
    <property type="molecule type" value="Genomic_DNA"/>
</dbReference>
<keyword evidence="6" id="KW-1133">Transmembrane helix</keyword>
<feature type="region of interest" description="Disordered" evidence="5">
    <location>
        <begin position="475"/>
        <end position="495"/>
    </location>
</feature>
<evidence type="ECO:0000256" key="2">
    <source>
        <dbReference type="ARBA" id="ARBA00023034"/>
    </source>
</evidence>
<evidence type="ECO:0000256" key="6">
    <source>
        <dbReference type="SAM" id="Phobius"/>
    </source>
</evidence>
<feature type="compositionally biased region" description="Acidic residues" evidence="5">
    <location>
        <begin position="486"/>
        <end position="495"/>
    </location>
</feature>
<keyword evidence="3" id="KW-0446">Lipid-binding</keyword>
<gene>
    <name evidence="7" type="ORF">GCM10007964_21360</name>
</gene>
<dbReference type="Pfam" id="PF05719">
    <property type="entry name" value="GPP34"/>
    <property type="match status" value="1"/>
</dbReference>
<reference evidence="7" key="1">
    <citation type="journal article" date="2014" name="Int. J. Syst. Evol. Microbiol.">
        <title>Complete genome sequence of Corynebacterium casei LMG S-19264T (=DSM 44701T), isolated from a smear-ripened cheese.</title>
        <authorList>
            <consortium name="US DOE Joint Genome Institute (JGI-PGF)"/>
            <person name="Walter F."/>
            <person name="Albersmeier A."/>
            <person name="Kalinowski J."/>
            <person name="Ruckert C."/>
        </authorList>
    </citation>
    <scope>NUCLEOTIDE SEQUENCE</scope>
    <source>
        <strain evidence="7">JCM 13064</strain>
    </source>
</reference>
<name>A0A917QZW1_9ACTN</name>
<protein>
    <submittedName>
        <fullName evidence="7">Uncharacterized protein</fullName>
    </submittedName>
</protein>
<evidence type="ECO:0000313" key="7">
    <source>
        <dbReference type="EMBL" id="GGK78361.1"/>
    </source>
</evidence>